<dbReference type="PANTHER" id="PTHR43173">
    <property type="entry name" value="ABC1 FAMILY PROTEIN"/>
    <property type="match status" value="1"/>
</dbReference>
<dbReference type="OrthoDB" id="1728519at2759"/>
<accession>A0A8B7BWK9</accession>
<dbReference type="RefSeq" id="XP_038986460.1">
    <property type="nucleotide sequence ID" value="XM_039130532.1"/>
</dbReference>
<feature type="signal peptide" evidence="1">
    <location>
        <begin position="1"/>
        <end position="19"/>
    </location>
</feature>
<sequence>MWRAGAKLAALTLLGGAGAAAIATSDDPSSNFKIGTIVSLRLFRDSITAATMAFDYQYSLWGLKEGSNEWLRAKHEVHNRFAYRLQELCFHNGGIYIKLGQHNWSIGICSSSRICTNNEGLNAEEMSSFLL</sequence>
<dbReference type="GO" id="GO:0007005">
    <property type="term" value="P:mitochondrion organization"/>
    <property type="evidence" value="ECO:0007669"/>
    <property type="project" value="TreeGrafter"/>
</dbReference>
<evidence type="ECO:0000256" key="1">
    <source>
        <dbReference type="SAM" id="SignalP"/>
    </source>
</evidence>
<evidence type="ECO:0000313" key="2">
    <source>
        <dbReference type="Proteomes" id="UP000228380"/>
    </source>
</evidence>
<dbReference type="KEGG" id="pda:103705050"/>
<dbReference type="GeneID" id="103705050"/>
<dbReference type="GO" id="GO:0055088">
    <property type="term" value="P:lipid homeostasis"/>
    <property type="evidence" value="ECO:0007669"/>
    <property type="project" value="TreeGrafter"/>
</dbReference>
<keyword evidence="1" id="KW-0732">Signal</keyword>
<reference evidence="3 4" key="2">
    <citation type="submission" date="2025-04" db="UniProtKB">
        <authorList>
            <consortium name="RefSeq"/>
        </authorList>
    </citation>
    <scope>IDENTIFICATION</scope>
    <source>
        <tissue evidence="3 4">Young leaves</tissue>
    </source>
</reference>
<name>A0A8B7BWK9_PHODC</name>
<dbReference type="PANTHER" id="PTHR43173:SF19">
    <property type="entry name" value="AARF DOMAIN-CONTAINING PROTEIN KINASE 1"/>
    <property type="match status" value="1"/>
</dbReference>
<dbReference type="InterPro" id="IPR051130">
    <property type="entry name" value="Mito_struct-func_regulator"/>
</dbReference>
<evidence type="ECO:0000313" key="4">
    <source>
        <dbReference type="RefSeq" id="XP_038986460.1"/>
    </source>
</evidence>
<dbReference type="AlphaFoldDB" id="A0A8B7BWK9"/>
<proteinExistence type="predicted"/>
<organism evidence="2 3">
    <name type="scientific">Phoenix dactylifera</name>
    <name type="common">Date palm</name>
    <dbReference type="NCBI Taxonomy" id="42345"/>
    <lineage>
        <taxon>Eukaryota</taxon>
        <taxon>Viridiplantae</taxon>
        <taxon>Streptophyta</taxon>
        <taxon>Embryophyta</taxon>
        <taxon>Tracheophyta</taxon>
        <taxon>Spermatophyta</taxon>
        <taxon>Magnoliopsida</taxon>
        <taxon>Liliopsida</taxon>
        <taxon>Arecaceae</taxon>
        <taxon>Coryphoideae</taxon>
        <taxon>Phoeniceae</taxon>
        <taxon>Phoenix</taxon>
    </lineage>
</organism>
<protein>
    <submittedName>
        <fullName evidence="3 4">ABC1 protein At2g40090</fullName>
    </submittedName>
</protein>
<dbReference type="Proteomes" id="UP000228380">
    <property type="component" value="Chromosome 9"/>
</dbReference>
<feature type="chain" id="PRO_5044664123" evidence="1">
    <location>
        <begin position="20"/>
        <end position="131"/>
    </location>
</feature>
<dbReference type="RefSeq" id="XP_008786864.2">
    <property type="nucleotide sequence ID" value="XM_008788642.4"/>
</dbReference>
<evidence type="ECO:0000313" key="3">
    <source>
        <dbReference type="RefSeq" id="XP_008786864.2"/>
    </source>
</evidence>
<reference evidence="2" key="1">
    <citation type="journal article" date="2019" name="Nat. Commun.">
        <title>Genome-wide association mapping of date palm fruit traits.</title>
        <authorList>
            <person name="Hazzouri K.M."/>
            <person name="Gros-Balthazard M."/>
            <person name="Flowers J.M."/>
            <person name="Copetti D."/>
            <person name="Lemansour A."/>
            <person name="Lebrun M."/>
            <person name="Masmoudi K."/>
            <person name="Ferrand S."/>
            <person name="Dhar M.I."/>
            <person name="Fresquez Z.A."/>
            <person name="Rosas U."/>
            <person name="Zhang J."/>
            <person name="Talag J."/>
            <person name="Lee S."/>
            <person name="Kudrna D."/>
            <person name="Powell R.F."/>
            <person name="Leitch I.J."/>
            <person name="Krueger R.R."/>
            <person name="Wing R.A."/>
            <person name="Amiri K.M.A."/>
            <person name="Purugganan M.D."/>
        </authorList>
    </citation>
    <scope>NUCLEOTIDE SEQUENCE [LARGE SCALE GENOMIC DNA]</scope>
    <source>
        <strain evidence="2">cv. Khalas</strain>
    </source>
</reference>
<gene>
    <name evidence="3 4" type="primary">LOC103705050</name>
</gene>
<keyword evidence="2" id="KW-1185">Reference proteome</keyword>
<dbReference type="GO" id="GO:0005743">
    <property type="term" value="C:mitochondrial inner membrane"/>
    <property type="evidence" value="ECO:0007669"/>
    <property type="project" value="TreeGrafter"/>
</dbReference>